<reference evidence="6" key="1">
    <citation type="journal article" date="2019" name="PLoS Negl. Trop. Dis.">
        <title>Revisiting the worldwide diversity of Leptospira species in the environment.</title>
        <authorList>
            <person name="Vincent A.T."/>
            <person name="Schiettekatte O."/>
            <person name="Bourhy P."/>
            <person name="Veyrier F.J."/>
            <person name="Picardeau M."/>
        </authorList>
    </citation>
    <scope>NUCLEOTIDE SEQUENCE [LARGE SCALE GENOMIC DNA]</scope>
    <source>
        <strain evidence="6">201300427</strain>
    </source>
</reference>
<evidence type="ECO:0000256" key="4">
    <source>
        <dbReference type="PROSITE-ProRule" id="PRU00433"/>
    </source>
</evidence>
<keyword evidence="1 4" id="KW-0349">Heme</keyword>
<dbReference type="AlphaFoldDB" id="A0A4R9LUE5"/>
<dbReference type="InterPro" id="IPR009056">
    <property type="entry name" value="Cyt_c-like_dom"/>
</dbReference>
<dbReference type="EMBL" id="RQHW01000078">
    <property type="protein sequence ID" value="TGN17406.1"/>
    <property type="molecule type" value="Genomic_DNA"/>
</dbReference>
<dbReference type="InterPro" id="IPR036909">
    <property type="entry name" value="Cyt_c-like_dom_sf"/>
</dbReference>
<accession>A0A4R9LUE5</accession>
<dbReference type="GO" id="GO:0009055">
    <property type="term" value="F:electron transfer activity"/>
    <property type="evidence" value="ECO:0007669"/>
    <property type="project" value="InterPro"/>
</dbReference>
<feature type="domain" description="Cytochrome c" evidence="5">
    <location>
        <begin position="170"/>
        <end position="287"/>
    </location>
</feature>
<comment type="caution">
    <text evidence="6">The sequence shown here is derived from an EMBL/GenBank/DDBJ whole genome shotgun (WGS) entry which is preliminary data.</text>
</comment>
<dbReference type="OrthoDB" id="9811281at2"/>
<dbReference type="SUPFAM" id="SSF46626">
    <property type="entry name" value="Cytochrome c"/>
    <property type="match status" value="2"/>
</dbReference>
<dbReference type="PROSITE" id="PS51007">
    <property type="entry name" value="CYTC"/>
    <property type="match status" value="2"/>
</dbReference>
<dbReference type="PANTHER" id="PTHR35008:SF8">
    <property type="entry name" value="ALCOHOL DEHYDROGENASE CYTOCHROME C SUBUNIT"/>
    <property type="match status" value="1"/>
</dbReference>
<dbReference type="PANTHER" id="PTHR35008">
    <property type="entry name" value="BLL4482 PROTEIN-RELATED"/>
    <property type="match status" value="1"/>
</dbReference>
<keyword evidence="2 4" id="KW-0479">Metal-binding</keyword>
<gene>
    <name evidence="6" type="ORF">EHS15_17860</name>
</gene>
<protein>
    <submittedName>
        <fullName evidence="6">Cytochrome C</fullName>
    </submittedName>
</protein>
<keyword evidence="7" id="KW-1185">Reference proteome</keyword>
<evidence type="ECO:0000256" key="2">
    <source>
        <dbReference type="ARBA" id="ARBA00022723"/>
    </source>
</evidence>
<organism evidence="6 7">
    <name type="scientific">Leptospira idonii</name>
    <dbReference type="NCBI Taxonomy" id="1193500"/>
    <lineage>
        <taxon>Bacteria</taxon>
        <taxon>Pseudomonadati</taxon>
        <taxon>Spirochaetota</taxon>
        <taxon>Spirochaetia</taxon>
        <taxon>Leptospirales</taxon>
        <taxon>Leptospiraceae</taxon>
        <taxon>Leptospira</taxon>
    </lineage>
</organism>
<dbReference type="Proteomes" id="UP000298058">
    <property type="component" value="Unassembled WGS sequence"/>
</dbReference>
<dbReference type="Pfam" id="PF00034">
    <property type="entry name" value="Cytochrom_C"/>
    <property type="match status" value="1"/>
</dbReference>
<name>A0A4R9LUE5_9LEPT</name>
<evidence type="ECO:0000256" key="3">
    <source>
        <dbReference type="ARBA" id="ARBA00023004"/>
    </source>
</evidence>
<evidence type="ECO:0000256" key="1">
    <source>
        <dbReference type="ARBA" id="ARBA00022617"/>
    </source>
</evidence>
<dbReference type="Gene3D" id="1.10.760.10">
    <property type="entry name" value="Cytochrome c-like domain"/>
    <property type="match status" value="2"/>
</dbReference>
<evidence type="ECO:0000259" key="5">
    <source>
        <dbReference type="PROSITE" id="PS51007"/>
    </source>
</evidence>
<sequence length="298" mass="33545">MFAFPKQEKPESITIERTSARWERGRYLANAVAACMDCHSQRDWNLYAGPIVPGSLGAGGEEFNQKLGFPGKYFAPNITPDSLGDWTDGEIKRAITTGVSKNGRPLFPVMPYLNYGKMDSEDIDSIIVYLRSLEPIKKEIPQSESDFPMNLIIRTIPTKANFTQIPKPSDRLEYGKYLFTAASCADCHTKQEKGKPIEGMELAGGFEFPMGDGSVVRSSNITPDRETGIGNWSEDRFVNLFKSFDSKTYKPHVVEKEGYNTIMPWGMYGNMTKEDLSAIFAYLQTVKPIRNEVIRFSK</sequence>
<evidence type="ECO:0000313" key="7">
    <source>
        <dbReference type="Proteomes" id="UP000298058"/>
    </source>
</evidence>
<dbReference type="InterPro" id="IPR051459">
    <property type="entry name" value="Cytochrome_c-type_DH"/>
</dbReference>
<dbReference type="GO" id="GO:0046872">
    <property type="term" value="F:metal ion binding"/>
    <property type="evidence" value="ECO:0007669"/>
    <property type="project" value="UniProtKB-KW"/>
</dbReference>
<keyword evidence="3 4" id="KW-0408">Iron</keyword>
<evidence type="ECO:0000313" key="6">
    <source>
        <dbReference type="EMBL" id="TGN17406.1"/>
    </source>
</evidence>
<dbReference type="GO" id="GO:0020037">
    <property type="term" value="F:heme binding"/>
    <property type="evidence" value="ECO:0007669"/>
    <property type="project" value="InterPro"/>
</dbReference>
<proteinExistence type="predicted"/>
<feature type="domain" description="Cytochrome c" evidence="5">
    <location>
        <begin position="20"/>
        <end position="134"/>
    </location>
</feature>